<proteinExistence type="predicted"/>
<dbReference type="Proteomes" id="UP000236182">
    <property type="component" value="Unassembled WGS sequence"/>
</dbReference>
<keyword evidence="4" id="KW-1185">Reference proteome</keyword>
<comment type="caution">
    <text evidence="3">The sequence shown here is derived from an EMBL/GenBank/DDBJ whole genome shotgun (WGS) entry which is preliminary data.</text>
</comment>
<dbReference type="EMBL" id="PPEI02000001">
    <property type="protein sequence ID" value="PWN67699.1"/>
    <property type="molecule type" value="Genomic_DNA"/>
</dbReference>
<protein>
    <submittedName>
        <fullName evidence="3">Uncharacterized protein</fullName>
    </submittedName>
</protein>
<dbReference type="RefSeq" id="WP_109618273.1">
    <property type="nucleotide sequence ID" value="NZ_PPEI02000001.1"/>
</dbReference>
<evidence type="ECO:0000313" key="3">
    <source>
        <dbReference type="EMBL" id="PWN67699.1"/>
    </source>
</evidence>
<name>A0A316X318_9FLAO</name>
<feature type="chain" id="PRO_5016438225" evidence="2">
    <location>
        <begin position="24"/>
        <end position="430"/>
    </location>
</feature>
<evidence type="ECO:0000256" key="2">
    <source>
        <dbReference type="SAM" id="SignalP"/>
    </source>
</evidence>
<accession>A0A316X318</accession>
<evidence type="ECO:0000256" key="1">
    <source>
        <dbReference type="SAM" id="MobiDB-lite"/>
    </source>
</evidence>
<feature type="region of interest" description="Disordered" evidence="1">
    <location>
        <begin position="178"/>
        <end position="231"/>
    </location>
</feature>
<evidence type="ECO:0000313" key="4">
    <source>
        <dbReference type="Proteomes" id="UP000236182"/>
    </source>
</evidence>
<sequence>MKKNLVYGLLLLATLSVSLNSCRTDEMLTGTEQTQKEKIAFFERFEKEKSFSKNAESKNYALPFGNSMSAYFNNYPEKKTELENKYGTVDLRVSSQDMDLENGRKLLMFPMLTDGKVTAVIGGVINAERDFLYFDVYKDGHPDRDYLIQTFQQHYNSLSLGRTIDVGEVIIIVKKPQLSKPDPWDEDPGDGGHDMDGGPGDYGGGGGSGSSGTPNTNPPTDPCAKMKSQNNPEFQSKVGVLETNLDEKKETGWVEKKDGVWEYKDIATTNDDRNTLSMGDPTKDMKGFMHTHVNDYQDPDGNMRLGFKIFSPADVIYFNQMVALAQQNGTPLDDIYAIMVSGKGNYQIRFTGTSNQIKTLYANTKDQYNEMYKEYFSKHKGKSDEMNFLKFIDEIMYVKGITLVKINSDGTTVKKTLNSTKTDVSETPCQ</sequence>
<keyword evidence="2" id="KW-0732">Signal</keyword>
<organism evidence="3 4">
    <name type="scientific">Chryseobacterium oncorhynchi</name>
    <dbReference type="NCBI Taxonomy" id="741074"/>
    <lineage>
        <taxon>Bacteria</taxon>
        <taxon>Pseudomonadati</taxon>
        <taxon>Bacteroidota</taxon>
        <taxon>Flavobacteriia</taxon>
        <taxon>Flavobacteriales</taxon>
        <taxon>Weeksellaceae</taxon>
        <taxon>Chryseobacterium group</taxon>
        <taxon>Chryseobacterium</taxon>
    </lineage>
</organism>
<gene>
    <name evidence="3" type="ORF">C1638_003650</name>
</gene>
<reference evidence="3" key="1">
    <citation type="submission" date="2018-04" db="EMBL/GenBank/DDBJ databases">
        <title>Draft Genome Sequences of Chryseobacterium lactis NCTC11390T isolated from milk, Chryseobacterium oncorhynchi 701B-08T from rainbow trout, and Chryseobacterium viscerum 687B-08T from diseased fish.</title>
        <authorList>
            <person name="Jeong J.-J."/>
            <person name="Lee Y.J."/>
            <person name="Pathiraja D."/>
            <person name="Park B."/>
            <person name="Choi I.-G."/>
            <person name="Kim K.D."/>
        </authorList>
    </citation>
    <scope>NUCLEOTIDE SEQUENCE [LARGE SCALE GENOMIC DNA]</scope>
    <source>
        <strain evidence="3">701B-08</strain>
    </source>
</reference>
<dbReference type="AlphaFoldDB" id="A0A316X318"/>
<feature type="signal peptide" evidence="2">
    <location>
        <begin position="1"/>
        <end position="23"/>
    </location>
</feature>
<dbReference type="OrthoDB" id="1264044at2"/>
<feature type="compositionally biased region" description="Gly residues" evidence="1">
    <location>
        <begin position="197"/>
        <end position="210"/>
    </location>
</feature>